<dbReference type="PANTHER" id="PTHR12371">
    <property type="entry name" value="TRANSLOCATION ASSOCIATED MEMBRANE PROTEIN"/>
    <property type="match status" value="1"/>
</dbReference>
<dbReference type="Pfam" id="PF03798">
    <property type="entry name" value="TRAM_LAG1_CLN8"/>
    <property type="match status" value="1"/>
</dbReference>
<keyword evidence="4 9" id="KW-0812">Transmembrane</keyword>
<dbReference type="Proteomes" id="UP000326759">
    <property type="component" value="Unassembled WGS sequence"/>
</dbReference>
<keyword evidence="7 9" id="KW-0472">Membrane</keyword>
<evidence type="ECO:0000256" key="7">
    <source>
        <dbReference type="ARBA" id="ARBA00023136"/>
    </source>
</evidence>
<name>A0A5N5TJW8_9CRUS</name>
<feature type="transmembrane region" description="Helical" evidence="11">
    <location>
        <begin position="123"/>
        <end position="141"/>
    </location>
</feature>
<evidence type="ECO:0000256" key="10">
    <source>
        <dbReference type="SAM" id="MobiDB-lite"/>
    </source>
</evidence>
<evidence type="ECO:0000256" key="6">
    <source>
        <dbReference type="ARBA" id="ARBA00022989"/>
    </source>
</evidence>
<feature type="transmembrane region" description="Helical" evidence="11">
    <location>
        <begin position="254"/>
        <end position="279"/>
    </location>
</feature>
<evidence type="ECO:0000256" key="2">
    <source>
        <dbReference type="ARBA" id="ARBA00005999"/>
    </source>
</evidence>
<evidence type="ECO:0000256" key="4">
    <source>
        <dbReference type="ARBA" id="ARBA00022692"/>
    </source>
</evidence>
<comment type="similarity">
    <text evidence="2 8">Belongs to the TRAM family.</text>
</comment>
<dbReference type="AlphaFoldDB" id="A0A5N5TJW8"/>
<keyword evidence="14" id="KW-1185">Reference proteome</keyword>
<evidence type="ECO:0000256" key="8">
    <source>
        <dbReference type="PIRNR" id="PIRNR005449"/>
    </source>
</evidence>
<dbReference type="GO" id="GO:0006616">
    <property type="term" value="P:SRP-dependent cotranslational protein targeting to membrane, translocation"/>
    <property type="evidence" value="ECO:0007669"/>
    <property type="project" value="InterPro"/>
</dbReference>
<feature type="transmembrane region" description="Helical" evidence="11">
    <location>
        <begin position="80"/>
        <end position="102"/>
    </location>
</feature>
<dbReference type="PROSITE" id="PS50922">
    <property type="entry name" value="TLC"/>
    <property type="match status" value="1"/>
</dbReference>
<feature type="transmembrane region" description="Helical" evidence="11">
    <location>
        <begin position="299"/>
        <end position="320"/>
    </location>
</feature>
<proteinExistence type="inferred from homology"/>
<dbReference type="GO" id="GO:0045048">
    <property type="term" value="P:protein insertion into ER membrane"/>
    <property type="evidence" value="ECO:0007669"/>
    <property type="project" value="TreeGrafter"/>
</dbReference>
<comment type="caution">
    <text evidence="13">The sequence shown here is derived from an EMBL/GenBank/DDBJ whole genome shotgun (WGS) entry which is preliminary data.</text>
</comment>
<evidence type="ECO:0000256" key="9">
    <source>
        <dbReference type="PROSITE-ProRule" id="PRU00205"/>
    </source>
</evidence>
<dbReference type="PIRSF" id="PIRSF005449">
    <property type="entry name" value="Translocation_assoc_membrane"/>
    <property type="match status" value="1"/>
</dbReference>
<gene>
    <name evidence="13" type="primary">tram1l1</name>
    <name evidence="13" type="ORF">Anas_05469</name>
</gene>
<evidence type="ECO:0000313" key="13">
    <source>
        <dbReference type="EMBL" id="KAB7506442.1"/>
    </source>
</evidence>
<dbReference type="OrthoDB" id="3053196at2759"/>
<evidence type="ECO:0000256" key="1">
    <source>
        <dbReference type="ARBA" id="ARBA00004141"/>
    </source>
</evidence>
<keyword evidence="6 11" id="KW-1133">Transmembrane helix</keyword>
<feature type="domain" description="TLC" evidence="12">
    <location>
        <begin position="117"/>
        <end position="330"/>
    </location>
</feature>
<dbReference type="PANTHER" id="PTHR12371:SF11">
    <property type="entry name" value="TRANSLOCATING CHAIN-ASSOCIATED MEMBRANE PROTEIN"/>
    <property type="match status" value="1"/>
</dbReference>
<protein>
    <recommendedName>
        <fullName evidence="8">Translocating chain-associated membrane protein</fullName>
    </recommendedName>
</protein>
<feature type="transmembrane region" description="Helical" evidence="11">
    <location>
        <begin position="199"/>
        <end position="216"/>
    </location>
</feature>
<organism evidence="13 14">
    <name type="scientific">Armadillidium nasatum</name>
    <dbReference type="NCBI Taxonomy" id="96803"/>
    <lineage>
        <taxon>Eukaryota</taxon>
        <taxon>Metazoa</taxon>
        <taxon>Ecdysozoa</taxon>
        <taxon>Arthropoda</taxon>
        <taxon>Crustacea</taxon>
        <taxon>Multicrustacea</taxon>
        <taxon>Malacostraca</taxon>
        <taxon>Eumalacostraca</taxon>
        <taxon>Peracarida</taxon>
        <taxon>Isopoda</taxon>
        <taxon>Oniscidea</taxon>
        <taxon>Crinocheta</taxon>
        <taxon>Armadillidiidae</taxon>
        <taxon>Armadillidium</taxon>
    </lineage>
</organism>
<feature type="region of interest" description="Disordered" evidence="10">
    <location>
        <begin position="329"/>
        <end position="376"/>
    </location>
</feature>
<evidence type="ECO:0000256" key="11">
    <source>
        <dbReference type="SAM" id="Phobius"/>
    </source>
</evidence>
<feature type="compositionally biased region" description="Basic and acidic residues" evidence="10">
    <location>
        <begin position="338"/>
        <end position="360"/>
    </location>
</feature>
<evidence type="ECO:0000256" key="3">
    <source>
        <dbReference type="ARBA" id="ARBA00022448"/>
    </source>
</evidence>
<feature type="transmembrane region" description="Helical" evidence="11">
    <location>
        <begin position="27"/>
        <end position="54"/>
    </location>
</feature>
<evidence type="ECO:0000256" key="5">
    <source>
        <dbReference type="ARBA" id="ARBA00022927"/>
    </source>
</evidence>
<keyword evidence="5 8" id="KW-0653">Protein transport</keyword>
<comment type="subcellular location">
    <subcellularLocation>
        <location evidence="1">Membrane</location>
        <topology evidence="1">Multi-pass membrane protein</topology>
    </subcellularLocation>
</comment>
<dbReference type="InterPro" id="IPR016447">
    <property type="entry name" value="Translocation_assoc_membrane"/>
</dbReference>
<feature type="transmembrane region" description="Helical" evidence="11">
    <location>
        <begin position="165"/>
        <end position="187"/>
    </location>
</feature>
<dbReference type="InterPro" id="IPR006634">
    <property type="entry name" value="TLC-dom"/>
</dbReference>
<dbReference type="SMART" id="SM00724">
    <property type="entry name" value="TLC"/>
    <property type="match status" value="1"/>
</dbReference>
<sequence>MAIKGVRKSKNPPILSHEFFIQNHADIVSCVAMVFVLGLMFQATSPLAAIFVTLSHNATAFEDLTQEAPHMLYTNGLKDIAAVFFYTLICVVIHAVIQEYIIDKVTRKMHLSKTKHSKFNESGQLFVFSALCSAWGINIIFKENVLTEISSLWIGYPKEHSEMTFMLKFFFIVQLSYWLHCFPELYFQKVKKEDMAKKIQYASLFFVFSAAAYIMNFTHVGLVLLVLRFIDESVLHLCRLLHFAEKMKPASTGFGVWNILFVGCRLISFIVTILTFHYGLATLSNQEFNVAIGNFNTPFIRFNALVGVCLIQAWMMWNFIHFHLRRSREKQALAPKKKAPEPKTKGKKYKKDDSKRHGEDDVSMLPEADQNSRRRK</sequence>
<keyword evidence="3 8" id="KW-0813">Transport</keyword>
<evidence type="ECO:0000259" key="12">
    <source>
        <dbReference type="PROSITE" id="PS50922"/>
    </source>
</evidence>
<accession>A0A5N5TJW8</accession>
<evidence type="ECO:0000313" key="14">
    <source>
        <dbReference type="Proteomes" id="UP000326759"/>
    </source>
</evidence>
<reference evidence="13 14" key="1">
    <citation type="journal article" date="2019" name="PLoS Biol.">
        <title>Sex chromosomes control vertical transmission of feminizing Wolbachia symbionts in an isopod.</title>
        <authorList>
            <person name="Becking T."/>
            <person name="Chebbi M.A."/>
            <person name="Giraud I."/>
            <person name="Moumen B."/>
            <person name="Laverre T."/>
            <person name="Caubet Y."/>
            <person name="Peccoud J."/>
            <person name="Gilbert C."/>
            <person name="Cordaux R."/>
        </authorList>
    </citation>
    <scope>NUCLEOTIDE SEQUENCE [LARGE SCALE GENOMIC DNA]</scope>
    <source>
        <strain evidence="13">ANa2</strain>
        <tissue evidence="13">Whole body excluding digestive tract and cuticle</tissue>
    </source>
</reference>
<dbReference type="GO" id="GO:0005789">
    <property type="term" value="C:endoplasmic reticulum membrane"/>
    <property type="evidence" value="ECO:0007669"/>
    <property type="project" value="TreeGrafter"/>
</dbReference>
<keyword evidence="8" id="KW-0811">Translocation</keyword>
<dbReference type="EMBL" id="SEYY01000806">
    <property type="protein sequence ID" value="KAB7506442.1"/>
    <property type="molecule type" value="Genomic_DNA"/>
</dbReference>